<keyword evidence="3" id="KW-0934">Plastid</keyword>
<dbReference type="InterPro" id="IPR003960">
    <property type="entry name" value="ATPase_AAA_CS"/>
</dbReference>
<dbReference type="PANTHER" id="PTHR23077:SF198">
    <property type="entry name" value="ATP-DEPENDENT ZINC METALLOPROTEASE FTSH"/>
    <property type="match status" value="1"/>
</dbReference>
<feature type="region of interest" description="Disordered" evidence="1">
    <location>
        <begin position="859"/>
        <end position="879"/>
    </location>
</feature>
<accession>A0AAU7LJS0</accession>
<dbReference type="AlphaFoldDB" id="A0AAU7LJS0"/>
<feature type="domain" description="AAA+ ATPase" evidence="2">
    <location>
        <begin position="384"/>
        <end position="546"/>
    </location>
</feature>
<dbReference type="InterPro" id="IPR003593">
    <property type="entry name" value="AAA+_ATPase"/>
</dbReference>
<dbReference type="CDD" id="cd19481">
    <property type="entry name" value="RecA-like_protease"/>
    <property type="match status" value="1"/>
</dbReference>
<dbReference type="InterPro" id="IPR050168">
    <property type="entry name" value="AAA_ATPase_domain"/>
</dbReference>
<dbReference type="InterPro" id="IPR003959">
    <property type="entry name" value="ATPase_AAA_core"/>
</dbReference>
<dbReference type="Gene3D" id="1.10.8.60">
    <property type="match status" value="1"/>
</dbReference>
<dbReference type="GO" id="GO:0008237">
    <property type="term" value="F:metallopeptidase activity"/>
    <property type="evidence" value="ECO:0007669"/>
    <property type="project" value="UniProtKB-KW"/>
</dbReference>
<keyword evidence="3" id="KW-0150">Chloroplast</keyword>
<keyword evidence="3" id="KW-0482">Metalloprotease</keyword>
<dbReference type="PROSITE" id="PS00674">
    <property type="entry name" value="AAA"/>
    <property type="match status" value="1"/>
</dbReference>
<dbReference type="GO" id="GO:0016887">
    <property type="term" value="F:ATP hydrolysis activity"/>
    <property type="evidence" value="ECO:0007669"/>
    <property type="project" value="InterPro"/>
</dbReference>
<sequence>MSTIQPNLPQLKDTNRLKERLPRESGVYDALPQEDEIVLLEDKTSANRSAQLNAEKGSCVCLDLGCKANHNTHTRLPHRSQALRKDGLVSRTSLFMSLSEDWQKDHKSTLNLALPVSLPRACVLMLTSVYLRLLPVQAWMSGAQAFWVSYLVLIDARWSLLKGFLEAQRHRYDLRRAARMIDKLALSDSLSLSYHKSRVPIGGALYWIPLPGWCLWPLMKTLCLLKRSNSSWKRALWRVPRPIVGPAVPVVHRLQLALAIGLIPVVEQLPNSSATLIKGLLFRLWECVPFFHSLASFLNRIAKKPIRSWTDSTSRSHVMYFRHMYFRQRWMVPWARVWTSHLGQVAGHQELVYELHKAALVYRGGAMLASPPSNSGVFRMMRSLATRYLLIGPAGSGKKLLAHAMAADSRVPLLRLSCEALLTGDPILPARSSEKFFAVFGLARALSPCVVLVEEVDQCSRLSQGASGEQKGGGGASSGDTTSNRLSLPVIDVSPSQLLVLLLREVTALKWSGVFLVATTSLPNKMDRALLRKRRFTRVFFLDLPTWFEREDVFQSLLRTRGIARFQHGALHTIAKLTAGFTCAELGKLANEVLLSCIRLQTKEVSTYQVQMAFYKMTRGALKCRPEERSPARNTEALFYKVGESIVQPGHVLGDRSSVLYIPPDPLRARFEYLQRTFWETPSFFTQKSDIVTKIAKSLAGIAAKDLWLACLNQASPWEDLTRTLERQKDADLPQAYNLLQTVNEKWPSSASVVTHVLPVHYGTRMLETDQAIPIQPDQDSLEDYLTHSVLRRSAACYRLEFSLDPVFGILPKEREQWALEDGLFDWFVLDPGFRRTRLTDDEDALQWLESSRERQRNLQTKRDVSIQAEQGQGADSFSLEEPIDPELFESAGAWHVGFEHAGRSTTRPHSHVIHDADAAVTPINTSHFSGAINDELKDRRDLTLFPSIEQIRAWAPLFEWETVRSGAKPPSRKRMDESCQWLLSLESYYTGTSRANSSETTDTGLQDLTIKRRMLRKRSPSIRSVLLEGRMRLWEEVSTRELRGVDFFLRMTRLVDTSTHNLDHFPIIASSHEWDMCYDGAWADSNRYGMAQDVYGWDATELQRQSTRLDHMAQELILPRRQAFVL</sequence>
<keyword evidence="3" id="KW-0645">Protease</keyword>
<dbReference type="SMART" id="SM00382">
    <property type="entry name" value="AAA"/>
    <property type="match status" value="1"/>
</dbReference>
<evidence type="ECO:0000256" key="1">
    <source>
        <dbReference type="SAM" id="MobiDB-lite"/>
    </source>
</evidence>
<name>A0AAU7LJS0_9VIRI</name>
<dbReference type="GO" id="GO:0005524">
    <property type="term" value="F:ATP binding"/>
    <property type="evidence" value="ECO:0007669"/>
    <property type="project" value="InterPro"/>
</dbReference>
<dbReference type="EMBL" id="OR858607">
    <property type="protein sequence ID" value="XBP29000.1"/>
    <property type="molecule type" value="Genomic_DNA"/>
</dbReference>
<dbReference type="PANTHER" id="PTHR23077">
    <property type="entry name" value="AAA-FAMILY ATPASE"/>
    <property type="match status" value="1"/>
</dbReference>
<dbReference type="Pfam" id="PF00004">
    <property type="entry name" value="AAA"/>
    <property type="match status" value="1"/>
</dbReference>
<reference evidence="3" key="1">
    <citation type="submission" date="2023-11" db="EMBL/GenBank/DDBJ databases">
        <authorList>
            <person name="Liu Y."/>
        </authorList>
    </citation>
    <scope>NUCLEOTIDE SEQUENCE</scope>
</reference>
<dbReference type="Gene3D" id="3.40.50.300">
    <property type="entry name" value="P-loop containing nucleotide triphosphate hydrolases"/>
    <property type="match status" value="1"/>
</dbReference>
<protein>
    <submittedName>
        <fullName evidence="3">ATP-dependent metalloprotease</fullName>
    </submittedName>
</protein>
<geneLocation type="chloroplast" evidence="3"/>
<keyword evidence="3" id="KW-0378">Hydrolase</keyword>
<evidence type="ECO:0000259" key="2">
    <source>
        <dbReference type="SMART" id="SM00382"/>
    </source>
</evidence>
<evidence type="ECO:0000313" key="3">
    <source>
        <dbReference type="EMBL" id="XBP29000.1"/>
    </source>
</evidence>
<dbReference type="InterPro" id="IPR027417">
    <property type="entry name" value="P-loop_NTPase"/>
</dbReference>
<gene>
    <name evidence="3" type="primary">ftsH</name>
</gene>
<dbReference type="SUPFAM" id="SSF52540">
    <property type="entry name" value="P-loop containing nucleoside triphosphate hydrolases"/>
    <property type="match status" value="1"/>
</dbReference>
<proteinExistence type="predicted"/>
<organism evidence="3">
    <name type="scientific">Streptosarcina moshanensis</name>
    <dbReference type="NCBI Taxonomy" id="3096259"/>
    <lineage>
        <taxon>Eukaryota</taxon>
        <taxon>Viridiplantae</taxon>
        <taxon>Streptophyta</taxon>
        <taxon>Klebsormidiophyceae</taxon>
        <taxon>Hormidiellales</taxon>
        <taxon>Hormidiellaceae</taxon>
        <taxon>Streptosarcina</taxon>
    </lineage>
</organism>